<dbReference type="EMBL" id="BOMI01000059">
    <property type="protein sequence ID" value="GID74408.1"/>
    <property type="molecule type" value="Genomic_DNA"/>
</dbReference>
<accession>A0ABQ3Y338</accession>
<dbReference type="PRINTS" id="PR00111">
    <property type="entry name" value="ABHYDROLASE"/>
</dbReference>
<dbReference type="InterPro" id="IPR050471">
    <property type="entry name" value="AB_hydrolase"/>
</dbReference>
<comment type="caution">
    <text evidence="2">The sequence shown here is derived from an EMBL/GenBank/DDBJ whole genome shotgun (WGS) entry which is preliminary data.</text>
</comment>
<dbReference type="InterPro" id="IPR029058">
    <property type="entry name" value="AB_hydrolase_fold"/>
</dbReference>
<protein>
    <submittedName>
        <fullName evidence="2">Alpha/beta hydrolase</fullName>
    </submittedName>
</protein>
<dbReference type="PANTHER" id="PTHR43433">
    <property type="entry name" value="HYDROLASE, ALPHA/BETA FOLD FAMILY PROTEIN"/>
    <property type="match status" value="1"/>
</dbReference>
<organism evidence="2 3">
    <name type="scientific">Paractinoplanes deccanensis</name>
    <dbReference type="NCBI Taxonomy" id="113561"/>
    <lineage>
        <taxon>Bacteria</taxon>
        <taxon>Bacillati</taxon>
        <taxon>Actinomycetota</taxon>
        <taxon>Actinomycetes</taxon>
        <taxon>Micromonosporales</taxon>
        <taxon>Micromonosporaceae</taxon>
        <taxon>Paractinoplanes</taxon>
    </lineage>
</organism>
<dbReference type="InterPro" id="IPR000073">
    <property type="entry name" value="AB_hydrolase_1"/>
</dbReference>
<dbReference type="SUPFAM" id="SSF53474">
    <property type="entry name" value="alpha/beta-Hydrolases"/>
    <property type="match status" value="1"/>
</dbReference>
<gene>
    <name evidence="2" type="ORF">Ade02nite_30490</name>
</gene>
<feature type="domain" description="AB hydrolase-1" evidence="1">
    <location>
        <begin position="17"/>
        <end position="242"/>
    </location>
</feature>
<name>A0ABQ3Y338_9ACTN</name>
<keyword evidence="3" id="KW-1185">Reference proteome</keyword>
<sequence length="255" mass="26264">MSDKLSYEVRGGSGPGLVLVHGTSSTGLGTWGTVVDGLAAGHRVVLPDLPGSGSSPLPAGPLDLDAVADQVVAAADDAGLGTFRVAGASLGAPVAVRIAARHPERVEKLVSVVGFAHARPTLRLNLELWAAMYARREPELGKLVVMLSFAEEFLAALSEEQIAQYTAMMSAHPAPGTSAQIELGLRLDVRGDLAEVRTPALVVAAAGDRFVPPAHSRELAAGIPGARLAEVPGGHAALFEDPRPTLAALLDFLGD</sequence>
<dbReference type="Proteomes" id="UP000609879">
    <property type="component" value="Unassembled WGS sequence"/>
</dbReference>
<proteinExistence type="predicted"/>
<reference evidence="2 3" key="1">
    <citation type="submission" date="2021-01" db="EMBL/GenBank/DDBJ databases">
        <title>Whole genome shotgun sequence of Actinoplanes deccanensis NBRC 13994.</title>
        <authorList>
            <person name="Komaki H."/>
            <person name="Tamura T."/>
        </authorList>
    </citation>
    <scope>NUCLEOTIDE SEQUENCE [LARGE SCALE GENOMIC DNA]</scope>
    <source>
        <strain evidence="2 3">NBRC 13994</strain>
    </source>
</reference>
<dbReference type="PANTHER" id="PTHR43433:SF5">
    <property type="entry name" value="AB HYDROLASE-1 DOMAIN-CONTAINING PROTEIN"/>
    <property type="match status" value="1"/>
</dbReference>
<evidence type="ECO:0000313" key="3">
    <source>
        <dbReference type="Proteomes" id="UP000609879"/>
    </source>
</evidence>
<dbReference type="Gene3D" id="3.40.50.1820">
    <property type="entry name" value="alpha/beta hydrolase"/>
    <property type="match status" value="1"/>
</dbReference>
<dbReference type="GO" id="GO:0016787">
    <property type="term" value="F:hydrolase activity"/>
    <property type="evidence" value="ECO:0007669"/>
    <property type="project" value="UniProtKB-KW"/>
</dbReference>
<dbReference type="RefSeq" id="WP_203762709.1">
    <property type="nucleotide sequence ID" value="NZ_BAAABO010000006.1"/>
</dbReference>
<keyword evidence="2" id="KW-0378">Hydrolase</keyword>
<evidence type="ECO:0000313" key="2">
    <source>
        <dbReference type="EMBL" id="GID74408.1"/>
    </source>
</evidence>
<evidence type="ECO:0000259" key="1">
    <source>
        <dbReference type="Pfam" id="PF00561"/>
    </source>
</evidence>
<dbReference type="Pfam" id="PF00561">
    <property type="entry name" value="Abhydrolase_1"/>
    <property type="match status" value="1"/>
</dbReference>